<keyword evidence="1" id="KW-0805">Transcription regulation</keyword>
<feature type="domain" description="HTH marR-type" evidence="5">
    <location>
        <begin position="36"/>
        <end position="167"/>
    </location>
</feature>
<dbReference type="PROSITE" id="PS01117">
    <property type="entry name" value="HTH_MARR_1"/>
    <property type="match status" value="1"/>
</dbReference>
<keyword evidence="7" id="KW-1185">Reference proteome</keyword>
<evidence type="ECO:0000256" key="2">
    <source>
        <dbReference type="ARBA" id="ARBA00023125"/>
    </source>
</evidence>
<dbReference type="PANTHER" id="PTHR39515">
    <property type="entry name" value="CONSERVED PROTEIN"/>
    <property type="match status" value="1"/>
</dbReference>
<dbReference type="SUPFAM" id="SSF46785">
    <property type="entry name" value="Winged helix' DNA-binding domain"/>
    <property type="match status" value="1"/>
</dbReference>
<feature type="region of interest" description="Disordered" evidence="4">
    <location>
        <begin position="1"/>
        <end position="32"/>
    </location>
</feature>
<sequence length="167" mass="17914">MPRTEPTATAAAPGRPAASARTAASARRPRTIADQSTELRLAIMRLSRRIRQERSDAELTASQFAALAWLTSEGPMGLGRLAECEGVSAPSMNRTTNQLVEAGLVVRAGAPEDGRKVLLECTPAGTAIVLETRRRRDAWLARRVATLNADERATLAAATELLKRITA</sequence>
<accession>A0A9X2GZ48</accession>
<dbReference type="Pfam" id="PF01047">
    <property type="entry name" value="MarR"/>
    <property type="match status" value="1"/>
</dbReference>
<feature type="compositionally biased region" description="Low complexity" evidence="4">
    <location>
        <begin position="1"/>
        <end position="26"/>
    </location>
</feature>
<name>A0A9X2GZ48_9MICO</name>
<evidence type="ECO:0000313" key="6">
    <source>
        <dbReference type="EMBL" id="MCP2370111.1"/>
    </source>
</evidence>
<dbReference type="EMBL" id="JAMZDY010000001">
    <property type="protein sequence ID" value="MCP2370111.1"/>
    <property type="molecule type" value="Genomic_DNA"/>
</dbReference>
<dbReference type="InterPro" id="IPR000835">
    <property type="entry name" value="HTH_MarR-typ"/>
</dbReference>
<evidence type="ECO:0000313" key="7">
    <source>
        <dbReference type="Proteomes" id="UP001139722"/>
    </source>
</evidence>
<keyword evidence="3" id="KW-0804">Transcription</keyword>
<reference evidence="6" key="1">
    <citation type="submission" date="2022-06" db="EMBL/GenBank/DDBJ databases">
        <title>Sequencing the genomes of 1000 actinobacteria strains.</title>
        <authorList>
            <person name="Klenk H.-P."/>
        </authorList>
    </citation>
    <scope>NUCLEOTIDE SEQUENCE</scope>
    <source>
        <strain evidence="6">DSM 22016</strain>
    </source>
</reference>
<dbReference type="PROSITE" id="PS50995">
    <property type="entry name" value="HTH_MARR_2"/>
    <property type="match status" value="1"/>
</dbReference>
<evidence type="ECO:0000256" key="3">
    <source>
        <dbReference type="ARBA" id="ARBA00023163"/>
    </source>
</evidence>
<evidence type="ECO:0000256" key="4">
    <source>
        <dbReference type="SAM" id="MobiDB-lite"/>
    </source>
</evidence>
<proteinExistence type="predicted"/>
<organism evidence="6 7">
    <name type="scientific">Agromyces terreus</name>
    <dbReference type="NCBI Taxonomy" id="424795"/>
    <lineage>
        <taxon>Bacteria</taxon>
        <taxon>Bacillati</taxon>
        <taxon>Actinomycetota</taxon>
        <taxon>Actinomycetes</taxon>
        <taxon>Micrococcales</taxon>
        <taxon>Microbacteriaceae</taxon>
        <taxon>Agromyces</taxon>
    </lineage>
</organism>
<dbReference type="Gene3D" id="1.10.10.10">
    <property type="entry name" value="Winged helix-like DNA-binding domain superfamily/Winged helix DNA-binding domain"/>
    <property type="match status" value="1"/>
</dbReference>
<dbReference type="RefSeq" id="WP_156998691.1">
    <property type="nucleotide sequence ID" value="NZ_BAAANU010000006.1"/>
</dbReference>
<dbReference type="OrthoDB" id="9804055at2"/>
<dbReference type="SMART" id="SM00347">
    <property type="entry name" value="HTH_MARR"/>
    <property type="match status" value="1"/>
</dbReference>
<dbReference type="InterPro" id="IPR052526">
    <property type="entry name" value="HTH-type_Bedaq_tolerance"/>
</dbReference>
<protein>
    <submittedName>
        <fullName evidence="6">DNA-binding MarR family transcriptional regulator</fullName>
    </submittedName>
</protein>
<dbReference type="PANTHER" id="PTHR39515:SF2">
    <property type="entry name" value="HTH-TYPE TRANSCRIPTIONAL REGULATOR RV0880"/>
    <property type="match status" value="1"/>
</dbReference>
<dbReference type="InterPro" id="IPR036390">
    <property type="entry name" value="WH_DNA-bd_sf"/>
</dbReference>
<keyword evidence="2 6" id="KW-0238">DNA-binding</keyword>
<dbReference type="GO" id="GO:0003700">
    <property type="term" value="F:DNA-binding transcription factor activity"/>
    <property type="evidence" value="ECO:0007669"/>
    <property type="project" value="InterPro"/>
</dbReference>
<dbReference type="Proteomes" id="UP001139722">
    <property type="component" value="Unassembled WGS sequence"/>
</dbReference>
<dbReference type="InterPro" id="IPR023187">
    <property type="entry name" value="Tscrpt_reg_MarR-type_CS"/>
</dbReference>
<evidence type="ECO:0000256" key="1">
    <source>
        <dbReference type="ARBA" id="ARBA00023015"/>
    </source>
</evidence>
<dbReference type="GO" id="GO:0003677">
    <property type="term" value="F:DNA binding"/>
    <property type="evidence" value="ECO:0007669"/>
    <property type="project" value="UniProtKB-KW"/>
</dbReference>
<evidence type="ECO:0000259" key="5">
    <source>
        <dbReference type="PROSITE" id="PS50995"/>
    </source>
</evidence>
<dbReference type="InterPro" id="IPR036388">
    <property type="entry name" value="WH-like_DNA-bd_sf"/>
</dbReference>
<gene>
    <name evidence="6" type="ORF">BJ978_000787</name>
</gene>
<comment type="caution">
    <text evidence="6">The sequence shown here is derived from an EMBL/GenBank/DDBJ whole genome shotgun (WGS) entry which is preliminary data.</text>
</comment>
<dbReference type="AlphaFoldDB" id="A0A9X2GZ48"/>